<comment type="caution">
    <text evidence="1">The sequence shown here is derived from an EMBL/GenBank/DDBJ whole genome shotgun (WGS) entry which is preliminary data.</text>
</comment>
<evidence type="ECO:0000313" key="2">
    <source>
        <dbReference type="Proteomes" id="UP000306985"/>
    </source>
</evidence>
<proteinExistence type="predicted"/>
<keyword evidence="2" id="KW-1185">Reference proteome</keyword>
<organism evidence="1 2">
    <name type="scientific">Nakamurella flava</name>
    <dbReference type="NCBI Taxonomy" id="2576308"/>
    <lineage>
        <taxon>Bacteria</taxon>
        <taxon>Bacillati</taxon>
        <taxon>Actinomycetota</taxon>
        <taxon>Actinomycetes</taxon>
        <taxon>Nakamurellales</taxon>
        <taxon>Nakamurellaceae</taxon>
        <taxon>Nakamurella</taxon>
    </lineage>
</organism>
<dbReference type="OrthoDB" id="7364633at2"/>
<evidence type="ECO:0000313" key="1">
    <source>
        <dbReference type="EMBL" id="TKV61892.1"/>
    </source>
</evidence>
<accession>A0A4U6QP97</accession>
<reference evidence="1 2" key="1">
    <citation type="submission" date="2019-05" db="EMBL/GenBank/DDBJ databases">
        <title>Nakamurella sp. N5BH11, whole genome shotgun sequence.</title>
        <authorList>
            <person name="Tuo L."/>
        </authorList>
    </citation>
    <scope>NUCLEOTIDE SEQUENCE [LARGE SCALE GENOMIC DNA]</scope>
    <source>
        <strain evidence="1 2">N5BH11</strain>
    </source>
</reference>
<sequence>MTTHTLNAGERRLVWWPFWGLPANAAPDIRIGAGPWLKLTEDPGFVPDEPPARPGAKWFRALLAHPDAPPRDGAITVPLGTSTLRHRVVGDPEIEIPNPGEYVAAAST</sequence>
<dbReference type="EMBL" id="SZZH01000001">
    <property type="protein sequence ID" value="TKV61892.1"/>
    <property type="molecule type" value="Genomic_DNA"/>
</dbReference>
<protein>
    <submittedName>
        <fullName evidence="1">Uncharacterized protein</fullName>
    </submittedName>
</protein>
<dbReference type="AlphaFoldDB" id="A0A4U6QP97"/>
<gene>
    <name evidence="1" type="ORF">FDO65_10230</name>
</gene>
<dbReference type="Proteomes" id="UP000306985">
    <property type="component" value="Unassembled WGS sequence"/>
</dbReference>
<name>A0A4U6QP97_9ACTN</name>
<dbReference type="RefSeq" id="WP_137449197.1">
    <property type="nucleotide sequence ID" value="NZ_SZZH01000001.1"/>
</dbReference>